<evidence type="ECO:0000256" key="1">
    <source>
        <dbReference type="ARBA" id="ARBA00022741"/>
    </source>
</evidence>
<feature type="non-terminal residue" evidence="5">
    <location>
        <position position="104"/>
    </location>
</feature>
<evidence type="ECO:0000313" key="5">
    <source>
        <dbReference type="EMBL" id="CAL4165837.1"/>
    </source>
</evidence>
<name>A0AAV2S7S8_MEGNR</name>
<keyword evidence="2" id="KW-0342">GTP-binding</keyword>
<protein>
    <recommendedName>
        <fullName evidence="4">GB1/RHD3-type G domain-containing protein</fullName>
    </recommendedName>
</protein>
<dbReference type="GO" id="GO:0003924">
    <property type="term" value="F:GTPase activity"/>
    <property type="evidence" value="ECO:0007669"/>
    <property type="project" value="InterPro"/>
</dbReference>
<dbReference type="Proteomes" id="UP001497623">
    <property type="component" value="Unassembled WGS sequence"/>
</dbReference>
<comment type="similarity">
    <text evidence="3">Belongs to the TRAFAC class dynamin-like GTPase superfamily. GB1/RHD3 GTPase family.</text>
</comment>
<dbReference type="AlphaFoldDB" id="A0AAV2S7S8"/>
<dbReference type="PROSITE" id="PS51715">
    <property type="entry name" value="G_GB1_RHD3"/>
    <property type="match status" value="1"/>
</dbReference>
<reference evidence="5 6" key="1">
    <citation type="submission" date="2024-05" db="EMBL/GenBank/DDBJ databases">
        <authorList>
            <person name="Wallberg A."/>
        </authorList>
    </citation>
    <scope>NUCLEOTIDE SEQUENCE [LARGE SCALE GENOMIC DNA]</scope>
</reference>
<evidence type="ECO:0000313" key="6">
    <source>
        <dbReference type="Proteomes" id="UP001497623"/>
    </source>
</evidence>
<dbReference type="InterPro" id="IPR030386">
    <property type="entry name" value="G_GB1_RHD3_dom"/>
</dbReference>
<sequence length="104" mass="11431">MVGQPVPILIDGEFHIEKLNAIFNREDVCGLPACVIAIAGPMRTGKSFLLCYLLRYLTNAGCDGWMGGENEPLRGFHHEQSEDGVTKGITIWNEPFIVNTPTGK</sequence>
<dbReference type="EMBL" id="CAXKWB010047743">
    <property type="protein sequence ID" value="CAL4165837.1"/>
    <property type="molecule type" value="Genomic_DNA"/>
</dbReference>
<proteinExistence type="inferred from homology"/>
<dbReference type="Pfam" id="PF02263">
    <property type="entry name" value="GBP"/>
    <property type="match status" value="1"/>
</dbReference>
<dbReference type="InterPro" id="IPR027417">
    <property type="entry name" value="P-loop_NTPase"/>
</dbReference>
<gene>
    <name evidence="5" type="ORF">MNOR_LOCUS33316</name>
</gene>
<dbReference type="InterPro" id="IPR015894">
    <property type="entry name" value="Guanylate-bd_N"/>
</dbReference>
<dbReference type="GO" id="GO:0005525">
    <property type="term" value="F:GTP binding"/>
    <property type="evidence" value="ECO:0007669"/>
    <property type="project" value="UniProtKB-KW"/>
</dbReference>
<organism evidence="5 6">
    <name type="scientific">Meganyctiphanes norvegica</name>
    <name type="common">Northern krill</name>
    <name type="synonym">Thysanopoda norvegica</name>
    <dbReference type="NCBI Taxonomy" id="48144"/>
    <lineage>
        <taxon>Eukaryota</taxon>
        <taxon>Metazoa</taxon>
        <taxon>Ecdysozoa</taxon>
        <taxon>Arthropoda</taxon>
        <taxon>Crustacea</taxon>
        <taxon>Multicrustacea</taxon>
        <taxon>Malacostraca</taxon>
        <taxon>Eumalacostraca</taxon>
        <taxon>Eucarida</taxon>
        <taxon>Euphausiacea</taxon>
        <taxon>Euphausiidae</taxon>
        <taxon>Meganyctiphanes</taxon>
    </lineage>
</organism>
<dbReference type="SUPFAM" id="SSF52540">
    <property type="entry name" value="P-loop containing nucleoside triphosphate hydrolases"/>
    <property type="match status" value="1"/>
</dbReference>
<evidence type="ECO:0000256" key="2">
    <source>
        <dbReference type="ARBA" id="ARBA00023134"/>
    </source>
</evidence>
<comment type="caution">
    <text evidence="5">The sequence shown here is derived from an EMBL/GenBank/DDBJ whole genome shotgun (WGS) entry which is preliminary data.</text>
</comment>
<evidence type="ECO:0000256" key="3">
    <source>
        <dbReference type="PROSITE-ProRule" id="PRU01052"/>
    </source>
</evidence>
<accession>A0AAV2S7S8</accession>
<dbReference type="Gene3D" id="3.40.50.300">
    <property type="entry name" value="P-loop containing nucleotide triphosphate hydrolases"/>
    <property type="match status" value="1"/>
</dbReference>
<keyword evidence="6" id="KW-1185">Reference proteome</keyword>
<feature type="domain" description="GB1/RHD3-type G" evidence="4">
    <location>
        <begin position="30"/>
        <end position="104"/>
    </location>
</feature>
<keyword evidence="1" id="KW-0547">Nucleotide-binding</keyword>
<evidence type="ECO:0000259" key="4">
    <source>
        <dbReference type="PROSITE" id="PS51715"/>
    </source>
</evidence>
<dbReference type="PANTHER" id="PTHR10751">
    <property type="entry name" value="GUANYLATE BINDING PROTEIN"/>
    <property type="match status" value="1"/>
</dbReference>